<accession>A0A7W8NTM8</accession>
<sequence length="97" mass="10463">MIHGPIPLYLIEAPMRGTGKTLLAQILALVTLGNEVGTMVQPANDGEFEKRVTSSLLGGARIILLDNVHTLKGEARSEFDVPLPQGFVTDHDADLEQ</sequence>
<dbReference type="AlphaFoldDB" id="A0A7W8NTM8"/>
<dbReference type="EMBL" id="JACHFK010000027">
    <property type="protein sequence ID" value="MBB5379278.1"/>
    <property type="molecule type" value="Genomic_DNA"/>
</dbReference>
<comment type="caution">
    <text evidence="1">The sequence shown here is derived from an EMBL/GenBank/DDBJ whole genome shotgun (WGS) entry which is preliminary data.</text>
</comment>
<protein>
    <submittedName>
        <fullName evidence="1">Uncharacterized protein</fullName>
    </submittedName>
</protein>
<organism evidence="1 2">
    <name type="scientific">Deinococcus metalli</name>
    <dbReference type="NCBI Taxonomy" id="1141878"/>
    <lineage>
        <taxon>Bacteria</taxon>
        <taxon>Thermotogati</taxon>
        <taxon>Deinococcota</taxon>
        <taxon>Deinococci</taxon>
        <taxon>Deinococcales</taxon>
        <taxon>Deinococcaceae</taxon>
        <taxon>Deinococcus</taxon>
    </lineage>
</organism>
<name>A0A7W8NTM8_9DEIO</name>
<dbReference type="Proteomes" id="UP000539473">
    <property type="component" value="Unassembled WGS sequence"/>
</dbReference>
<dbReference type="SUPFAM" id="SSF52540">
    <property type="entry name" value="P-loop containing nucleoside triphosphate hydrolases"/>
    <property type="match status" value="1"/>
</dbReference>
<reference evidence="1 2" key="1">
    <citation type="submission" date="2020-08" db="EMBL/GenBank/DDBJ databases">
        <title>Genomic Encyclopedia of Type Strains, Phase IV (KMG-IV): sequencing the most valuable type-strain genomes for metagenomic binning, comparative biology and taxonomic classification.</title>
        <authorList>
            <person name="Goeker M."/>
        </authorList>
    </citation>
    <scope>NUCLEOTIDE SEQUENCE [LARGE SCALE GENOMIC DNA]</scope>
    <source>
        <strain evidence="1 2">DSM 27521</strain>
    </source>
</reference>
<dbReference type="InterPro" id="IPR027417">
    <property type="entry name" value="P-loop_NTPase"/>
</dbReference>
<proteinExistence type="predicted"/>
<evidence type="ECO:0000313" key="2">
    <source>
        <dbReference type="Proteomes" id="UP000539473"/>
    </source>
</evidence>
<evidence type="ECO:0000313" key="1">
    <source>
        <dbReference type="EMBL" id="MBB5379278.1"/>
    </source>
</evidence>
<gene>
    <name evidence="1" type="ORF">HNQ07_004793</name>
</gene>